<evidence type="ECO:0000259" key="8">
    <source>
        <dbReference type="Pfam" id="PF01035"/>
    </source>
</evidence>
<evidence type="ECO:0000256" key="2">
    <source>
        <dbReference type="ARBA" id="ARBA00022603"/>
    </source>
</evidence>
<comment type="catalytic activity">
    <reaction evidence="1">
        <text>a 4-O-methyl-thymidine in DNA + L-cysteinyl-[protein] = a thymidine in DNA + S-methyl-L-cysteinyl-[protein]</text>
        <dbReference type="Rhea" id="RHEA:53428"/>
        <dbReference type="Rhea" id="RHEA-COMP:10131"/>
        <dbReference type="Rhea" id="RHEA-COMP:10132"/>
        <dbReference type="Rhea" id="RHEA-COMP:13555"/>
        <dbReference type="Rhea" id="RHEA-COMP:13556"/>
        <dbReference type="ChEBI" id="CHEBI:29950"/>
        <dbReference type="ChEBI" id="CHEBI:82612"/>
        <dbReference type="ChEBI" id="CHEBI:137386"/>
        <dbReference type="ChEBI" id="CHEBI:137387"/>
        <dbReference type="EC" id="2.1.1.63"/>
    </reaction>
</comment>
<dbReference type="GO" id="GO:0032259">
    <property type="term" value="P:methylation"/>
    <property type="evidence" value="ECO:0007669"/>
    <property type="project" value="UniProtKB-KW"/>
</dbReference>
<dbReference type="CDD" id="cd06445">
    <property type="entry name" value="ATase"/>
    <property type="match status" value="1"/>
</dbReference>
<dbReference type="InterPro" id="IPR052520">
    <property type="entry name" value="ATL_DNA_repair"/>
</dbReference>
<keyword evidence="4" id="KW-0227">DNA damage</keyword>
<dbReference type="PANTHER" id="PTHR42942">
    <property type="entry name" value="6-O-METHYLGUANINE DNA METHYLTRANSFERASE"/>
    <property type="match status" value="1"/>
</dbReference>
<dbReference type="InterPro" id="IPR036217">
    <property type="entry name" value="MethylDNA_cys_MeTrfase_DNAb"/>
</dbReference>
<protein>
    <submittedName>
        <fullName evidence="9">MGMT family protein</fullName>
        <ecNumber evidence="9">2.1.1.63</ecNumber>
    </submittedName>
</protein>
<dbReference type="GO" id="GO:0003908">
    <property type="term" value="F:methylated-DNA-[protein]-cysteine S-methyltransferase activity"/>
    <property type="evidence" value="ECO:0007669"/>
    <property type="project" value="UniProtKB-EC"/>
</dbReference>
<accession>A0ABT7DQR2</accession>
<keyword evidence="2 9" id="KW-0489">Methyltransferase</keyword>
<keyword evidence="5" id="KW-0234">DNA repair</keyword>
<dbReference type="EMBL" id="JASJEU010000026">
    <property type="protein sequence ID" value="MDJ1651868.1"/>
    <property type="molecule type" value="Genomic_DNA"/>
</dbReference>
<comment type="catalytic activity">
    <reaction evidence="6">
        <text>a 6-O-methyl-2'-deoxyguanosine in DNA + L-cysteinyl-[protein] = S-methyl-L-cysteinyl-[protein] + a 2'-deoxyguanosine in DNA</text>
        <dbReference type="Rhea" id="RHEA:24000"/>
        <dbReference type="Rhea" id="RHEA-COMP:10131"/>
        <dbReference type="Rhea" id="RHEA-COMP:10132"/>
        <dbReference type="Rhea" id="RHEA-COMP:11367"/>
        <dbReference type="Rhea" id="RHEA-COMP:11368"/>
        <dbReference type="ChEBI" id="CHEBI:29950"/>
        <dbReference type="ChEBI" id="CHEBI:82612"/>
        <dbReference type="ChEBI" id="CHEBI:85445"/>
        <dbReference type="ChEBI" id="CHEBI:85448"/>
        <dbReference type="EC" id="2.1.1.63"/>
    </reaction>
</comment>
<dbReference type="NCBIfam" id="TIGR00589">
    <property type="entry name" value="ogt"/>
    <property type="match status" value="1"/>
</dbReference>
<reference evidence="9 10" key="1">
    <citation type="submission" date="2023-05" db="EMBL/GenBank/DDBJ databases">
        <title>Gordonibacter KGMB12511T sp. nov., isolated from faeces of healthy Korean.</title>
        <authorList>
            <person name="Kim H.S."/>
            <person name="Kim J.-S."/>
            <person name="Suh M.K."/>
            <person name="Eom M.K."/>
            <person name="Do H.E."/>
            <person name="Lee J.-S."/>
        </authorList>
    </citation>
    <scope>NUCLEOTIDE SEQUENCE [LARGE SCALE GENOMIC DNA]</scope>
    <source>
        <strain evidence="9 10">KGMB12511</strain>
    </source>
</reference>
<dbReference type="EC" id="2.1.1.63" evidence="9"/>
<proteinExistence type="predicted"/>
<dbReference type="Proteomes" id="UP001232750">
    <property type="component" value="Unassembled WGS sequence"/>
</dbReference>
<dbReference type="InterPro" id="IPR001497">
    <property type="entry name" value="MethylDNA_cys_MeTrfase_AS"/>
</dbReference>
<dbReference type="RefSeq" id="WP_283833222.1">
    <property type="nucleotide sequence ID" value="NZ_JASJEU010000026.1"/>
</dbReference>
<gene>
    <name evidence="9" type="ORF">QNJ86_13740</name>
</gene>
<evidence type="ECO:0000313" key="9">
    <source>
        <dbReference type="EMBL" id="MDJ1651868.1"/>
    </source>
</evidence>
<name>A0ABT7DQR2_9ACTN</name>
<dbReference type="Gene3D" id="1.10.10.10">
    <property type="entry name" value="Winged helix-like DNA-binding domain superfamily/Winged helix DNA-binding domain"/>
    <property type="match status" value="1"/>
</dbReference>
<evidence type="ECO:0000256" key="3">
    <source>
        <dbReference type="ARBA" id="ARBA00022679"/>
    </source>
</evidence>
<evidence type="ECO:0000256" key="7">
    <source>
        <dbReference type="SAM" id="MobiDB-lite"/>
    </source>
</evidence>
<dbReference type="InterPro" id="IPR014048">
    <property type="entry name" value="MethylDNA_cys_MeTrfase_DNA-bd"/>
</dbReference>
<dbReference type="PROSITE" id="PS00374">
    <property type="entry name" value="MGMT"/>
    <property type="match status" value="1"/>
</dbReference>
<organism evidence="9 10">
    <name type="scientific">Gordonibacter faecis</name>
    <dbReference type="NCBI Taxonomy" id="3047475"/>
    <lineage>
        <taxon>Bacteria</taxon>
        <taxon>Bacillati</taxon>
        <taxon>Actinomycetota</taxon>
        <taxon>Coriobacteriia</taxon>
        <taxon>Eggerthellales</taxon>
        <taxon>Eggerthellaceae</taxon>
        <taxon>Gordonibacter</taxon>
    </lineage>
</organism>
<evidence type="ECO:0000256" key="6">
    <source>
        <dbReference type="ARBA" id="ARBA00049348"/>
    </source>
</evidence>
<dbReference type="InterPro" id="IPR036388">
    <property type="entry name" value="WH-like_DNA-bd_sf"/>
</dbReference>
<dbReference type="Pfam" id="PF01035">
    <property type="entry name" value="DNA_binding_1"/>
    <property type="match status" value="1"/>
</dbReference>
<keyword evidence="10" id="KW-1185">Reference proteome</keyword>
<sequence>MGEFSDKVFAVVRRIPRGTVASYGQVARLVGAPRSARYVGYALHANPDPGAEVNHIPCHRVVFKDGGLCRGYAFGGPDIQREMLEAEGVTFADNEHVDMESCQWDGHDATGPDTDNLPTTPPPDFDWQRELGEV</sequence>
<evidence type="ECO:0000256" key="1">
    <source>
        <dbReference type="ARBA" id="ARBA00001286"/>
    </source>
</evidence>
<evidence type="ECO:0000256" key="4">
    <source>
        <dbReference type="ARBA" id="ARBA00022763"/>
    </source>
</evidence>
<dbReference type="PANTHER" id="PTHR42942:SF1">
    <property type="entry name" value="ALKYLTRANSFERASE-LIKE PROTEIN 1"/>
    <property type="match status" value="1"/>
</dbReference>
<dbReference type="SUPFAM" id="SSF46767">
    <property type="entry name" value="Methylated DNA-protein cysteine methyltransferase, C-terminal domain"/>
    <property type="match status" value="1"/>
</dbReference>
<comment type="caution">
    <text evidence="9">The sequence shown here is derived from an EMBL/GenBank/DDBJ whole genome shotgun (WGS) entry which is preliminary data.</text>
</comment>
<evidence type="ECO:0000313" key="10">
    <source>
        <dbReference type="Proteomes" id="UP001232750"/>
    </source>
</evidence>
<keyword evidence="3 9" id="KW-0808">Transferase</keyword>
<feature type="region of interest" description="Disordered" evidence="7">
    <location>
        <begin position="102"/>
        <end position="134"/>
    </location>
</feature>
<evidence type="ECO:0000256" key="5">
    <source>
        <dbReference type="ARBA" id="ARBA00023204"/>
    </source>
</evidence>
<feature type="domain" description="Methylated-DNA-[protein]-cysteine S-methyltransferase DNA binding" evidence="8">
    <location>
        <begin position="3"/>
        <end position="89"/>
    </location>
</feature>